<dbReference type="GO" id="GO:0051865">
    <property type="term" value="P:protein autoubiquitination"/>
    <property type="evidence" value="ECO:0007669"/>
    <property type="project" value="Ensembl"/>
</dbReference>
<dbReference type="Ensembl" id="ENSCHIT00000039723.1">
    <property type="protein sequence ID" value="ENSCHIP00000031848.1"/>
    <property type="gene ID" value="ENSCHIG00000026045.1"/>
</dbReference>
<evidence type="ECO:0000256" key="6">
    <source>
        <dbReference type="ARBA" id="ARBA00012483"/>
    </source>
</evidence>
<evidence type="ECO:0000256" key="17">
    <source>
        <dbReference type="ARBA" id="ARBA00062812"/>
    </source>
</evidence>
<keyword evidence="11" id="KW-0833">Ubl conjugation pathway</keyword>
<evidence type="ECO:0000256" key="9">
    <source>
        <dbReference type="ARBA" id="ARBA00022723"/>
    </source>
</evidence>
<name>A0A452G5I9_CAPHI</name>
<dbReference type="AlphaFoldDB" id="A0A452G5I9"/>
<dbReference type="GO" id="GO:1990116">
    <property type="term" value="P:ribosome-associated ubiquitin-dependent protein catabolic process"/>
    <property type="evidence" value="ECO:0007669"/>
    <property type="project" value="Ensembl"/>
</dbReference>
<evidence type="ECO:0000256" key="14">
    <source>
        <dbReference type="ARBA" id="ARBA00035131"/>
    </source>
</evidence>
<dbReference type="PANTHER" id="PTHR12983">
    <property type="entry name" value="RING FINGER 10 FAMILY MEMBER"/>
    <property type="match status" value="1"/>
</dbReference>
<dbReference type="Bgee" id="ENSCHIG00000026045">
    <property type="expression patterns" value="Expressed in longissimus thoracis muscle and 17 other cell types or tissues"/>
</dbReference>
<keyword evidence="7" id="KW-0963">Cytoplasm</keyword>
<gene>
    <name evidence="21" type="primary">RNF10</name>
</gene>
<keyword evidence="12" id="KW-0862">Zinc</keyword>
<feature type="region of interest" description="Disordered" evidence="19">
    <location>
        <begin position="1"/>
        <end position="119"/>
    </location>
</feature>
<evidence type="ECO:0000256" key="10">
    <source>
        <dbReference type="ARBA" id="ARBA00022771"/>
    </source>
</evidence>
<comment type="subunit">
    <text evidence="17">Interacts with MEOX2.</text>
</comment>
<feature type="compositionally biased region" description="Low complexity" evidence="19">
    <location>
        <begin position="104"/>
        <end position="113"/>
    </location>
</feature>
<evidence type="ECO:0000256" key="11">
    <source>
        <dbReference type="ARBA" id="ARBA00022786"/>
    </source>
</evidence>
<dbReference type="GeneTree" id="ENSGT00390000001731"/>
<feature type="region of interest" description="Disordered" evidence="19">
    <location>
        <begin position="723"/>
        <end position="755"/>
    </location>
</feature>
<dbReference type="Proteomes" id="UP000291000">
    <property type="component" value="Chromosome 17"/>
</dbReference>
<dbReference type="GO" id="GO:0006513">
    <property type="term" value="P:protein monoubiquitination"/>
    <property type="evidence" value="ECO:0007669"/>
    <property type="project" value="Ensembl"/>
</dbReference>
<evidence type="ECO:0000256" key="8">
    <source>
        <dbReference type="ARBA" id="ARBA00022679"/>
    </source>
</evidence>
<dbReference type="InterPro" id="IPR017907">
    <property type="entry name" value="Znf_RING_CS"/>
</dbReference>
<dbReference type="InterPro" id="IPR001841">
    <property type="entry name" value="Znf_RING"/>
</dbReference>
<dbReference type="InterPro" id="IPR013083">
    <property type="entry name" value="Znf_RING/FYVE/PHD"/>
</dbReference>
<feature type="compositionally biased region" description="Polar residues" evidence="19">
    <location>
        <begin position="76"/>
        <end position="92"/>
    </location>
</feature>
<feature type="compositionally biased region" description="Basic and acidic residues" evidence="19">
    <location>
        <begin position="723"/>
        <end position="735"/>
    </location>
</feature>
<dbReference type="GO" id="GO:0005634">
    <property type="term" value="C:nucleus"/>
    <property type="evidence" value="ECO:0007669"/>
    <property type="project" value="UniProtKB-SubCell"/>
</dbReference>
<evidence type="ECO:0000256" key="7">
    <source>
        <dbReference type="ARBA" id="ARBA00022490"/>
    </source>
</evidence>
<reference evidence="21" key="3">
    <citation type="submission" date="2025-09" db="UniProtKB">
        <authorList>
            <consortium name="Ensembl"/>
        </authorList>
    </citation>
    <scope>IDENTIFICATION</scope>
</reference>
<feature type="region of interest" description="Disordered" evidence="19">
    <location>
        <begin position="598"/>
        <end position="617"/>
    </location>
</feature>
<dbReference type="PANTHER" id="PTHR12983:SF9">
    <property type="entry name" value="E3 UBIQUITIN-PROTEIN LIGASE RNF10"/>
    <property type="match status" value="1"/>
</dbReference>
<keyword evidence="9" id="KW-0479">Metal-binding</keyword>
<proteinExistence type="inferred from homology"/>
<dbReference type="PROSITE" id="PS00518">
    <property type="entry name" value="ZF_RING_1"/>
    <property type="match status" value="1"/>
</dbReference>
<evidence type="ECO:0000313" key="22">
    <source>
        <dbReference type="Proteomes" id="UP000291000"/>
    </source>
</evidence>
<keyword evidence="8" id="KW-0808">Transferase</keyword>
<feature type="region of interest" description="Disordered" evidence="19">
    <location>
        <begin position="652"/>
        <end position="674"/>
    </location>
</feature>
<reference evidence="21 22" key="1">
    <citation type="submission" date="2016-04" db="EMBL/GenBank/DDBJ databases">
        <title>Polished mammalian reference genomes with single-molecule sequencing and chromosome conformation capture applied to the Capra hircus genome.</title>
        <authorList>
            <person name="Bickhart D.M."/>
            <person name="Koren S."/>
            <person name="Rosen B."/>
            <person name="Hastie A."/>
            <person name="Liachko I."/>
            <person name="Sullivan S.T."/>
            <person name="Burton J."/>
            <person name="Sayre B.L."/>
            <person name="Huson H.J."/>
            <person name="Lee J."/>
            <person name="Lam E."/>
            <person name="Kelley C.M."/>
            <person name="Hutchison J.L."/>
            <person name="Zhou Y."/>
            <person name="Sun J."/>
            <person name="Crisa A."/>
            <person name="Schwartz J.C."/>
            <person name="Hammond J.A."/>
            <person name="Schroeder S.G."/>
            <person name="Liu G.E."/>
            <person name="Dunham M."/>
            <person name="Shendure J."/>
            <person name="Sonstegard T.S."/>
            <person name="Phillippy A.M."/>
            <person name="Van Tassell C.P."/>
            <person name="Smith T.P."/>
        </authorList>
    </citation>
    <scope>NUCLEOTIDE SEQUENCE [LARGE SCALE GENOMIC DNA]</scope>
</reference>
<evidence type="ECO:0000256" key="18">
    <source>
        <dbReference type="PROSITE-ProRule" id="PRU00175"/>
    </source>
</evidence>
<dbReference type="EC" id="2.3.2.27" evidence="6"/>
<evidence type="ECO:0000256" key="19">
    <source>
        <dbReference type="SAM" id="MobiDB-lite"/>
    </source>
</evidence>
<organism evidence="21 22">
    <name type="scientific">Capra hircus</name>
    <name type="common">Goat</name>
    <dbReference type="NCBI Taxonomy" id="9925"/>
    <lineage>
        <taxon>Eukaryota</taxon>
        <taxon>Metazoa</taxon>
        <taxon>Chordata</taxon>
        <taxon>Craniata</taxon>
        <taxon>Vertebrata</taxon>
        <taxon>Euteleostomi</taxon>
        <taxon>Mammalia</taxon>
        <taxon>Eutheria</taxon>
        <taxon>Laurasiatheria</taxon>
        <taxon>Artiodactyla</taxon>
        <taxon>Ruminantia</taxon>
        <taxon>Pecora</taxon>
        <taxon>Bovidae</taxon>
        <taxon>Caprinae</taxon>
        <taxon>Capra</taxon>
    </lineage>
</organism>
<dbReference type="Gene3D" id="3.30.40.10">
    <property type="entry name" value="Zinc/RING finger domain, C3HC4 (zinc finger)"/>
    <property type="match status" value="1"/>
</dbReference>
<dbReference type="SUPFAM" id="SSF57850">
    <property type="entry name" value="RING/U-box"/>
    <property type="match status" value="1"/>
</dbReference>
<comment type="similarity">
    <text evidence="5">Belongs to the RNF10 family.</text>
</comment>
<comment type="catalytic activity">
    <reaction evidence="1">
        <text>S-ubiquitinyl-[E2 ubiquitin-conjugating enzyme]-L-cysteine + [acceptor protein]-L-lysine = [E2 ubiquitin-conjugating enzyme]-L-cysteine + N(6)-ubiquitinyl-[acceptor protein]-L-lysine.</text>
        <dbReference type="EC" id="2.3.2.27"/>
    </reaction>
</comment>
<dbReference type="GO" id="GO:0022626">
    <property type="term" value="C:cytosolic ribosome"/>
    <property type="evidence" value="ECO:0007669"/>
    <property type="project" value="Ensembl"/>
</dbReference>
<evidence type="ECO:0000313" key="21">
    <source>
        <dbReference type="Ensembl" id="ENSCHIP00000031848.1"/>
    </source>
</evidence>
<dbReference type="InterPro" id="IPR039739">
    <property type="entry name" value="MAG2/RNF10"/>
</dbReference>
<dbReference type="GO" id="GO:0008270">
    <property type="term" value="F:zinc ion binding"/>
    <property type="evidence" value="ECO:0007669"/>
    <property type="project" value="UniProtKB-KW"/>
</dbReference>
<evidence type="ECO:0000256" key="15">
    <source>
        <dbReference type="ARBA" id="ARBA00035390"/>
    </source>
</evidence>
<feature type="compositionally biased region" description="Polar residues" evidence="19">
    <location>
        <begin position="652"/>
        <end position="661"/>
    </location>
</feature>
<evidence type="ECO:0000256" key="4">
    <source>
        <dbReference type="ARBA" id="ARBA00004906"/>
    </source>
</evidence>
<evidence type="ECO:0000256" key="3">
    <source>
        <dbReference type="ARBA" id="ARBA00004496"/>
    </source>
</evidence>
<dbReference type="SMART" id="SM00184">
    <property type="entry name" value="RING"/>
    <property type="match status" value="1"/>
</dbReference>
<comment type="subcellular location">
    <subcellularLocation>
        <location evidence="3">Cytoplasm</location>
    </subcellularLocation>
    <subcellularLocation>
        <location evidence="2">Nucleus</location>
    </subcellularLocation>
</comment>
<dbReference type="GO" id="GO:0061630">
    <property type="term" value="F:ubiquitin protein ligase activity"/>
    <property type="evidence" value="ECO:0007669"/>
    <property type="project" value="UniProtKB-EC"/>
</dbReference>
<evidence type="ECO:0000259" key="20">
    <source>
        <dbReference type="PROSITE" id="PS50089"/>
    </source>
</evidence>
<feature type="domain" description="RING-type" evidence="20">
    <location>
        <begin position="225"/>
        <end position="266"/>
    </location>
</feature>
<evidence type="ECO:0000256" key="2">
    <source>
        <dbReference type="ARBA" id="ARBA00004123"/>
    </source>
</evidence>
<keyword evidence="13" id="KW-0539">Nucleus</keyword>
<reference evidence="21" key="2">
    <citation type="submission" date="2025-08" db="UniProtKB">
        <authorList>
            <consortium name="Ensembl"/>
        </authorList>
    </citation>
    <scope>IDENTIFICATION</scope>
</reference>
<dbReference type="STRING" id="9925.ENSCHIP00000031848"/>
<keyword evidence="22" id="KW-1185">Reference proteome</keyword>
<evidence type="ECO:0000256" key="5">
    <source>
        <dbReference type="ARBA" id="ARBA00008117"/>
    </source>
</evidence>
<dbReference type="GO" id="GO:0000976">
    <property type="term" value="F:transcription cis-regulatory region binding"/>
    <property type="evidence" value="ECO:0007669"/>
    <property type="project" value="TreeGrafter"/>
</dbReference>
<evidence type="ECO:0000256" key="13">
    <source>
        <dbReference type="ARBA" id="ARBA00023242"/>
    </source>
</evidence>
<feature type="compositionally biased region" description="Low complexity" evidence="19">
    <location>
        <begin position="1"/>
        <end position="31"/>
    </location>
</feature>
<dbReference type="InterPro" id="IPR018957">
    <property type="entry name" value="Znf_C3HC4_RING-type"/>
</dbReference>
<evidence type="ECO:0000256" key="12">
    <source>
        <dbReference type="ARBA" id="ARBA00022833"/>
    </source>
</evidence>
<dbReference type="Pfam" id="PF00097">
    <property type="entry name" value="zf-C3HC4"/>
    <property type="match status" value="1"/>
</dbReference>
<dbReference type="FunFam" id="3.30.40.10:FF:000112">
    <property type="entry name" value="RING finger protein 10"/>
    <property type="match status" value="1"/>
</dbReference>
<accession>A0A452G5I9</accession>
<dbReference type="EMBL" id="LWLT01000018">
    <property type="status" value="NOT_ANNOTATED_CDS"/>
    <property type="molecule type" value="Genomic_DNA"/>
</dbReference>
<dbReference type="GO" id="GO:0031643">
    <property type="term" value="P:positive regulation of myelination"/>
    <property type="evidence" value="ECO:0007669"/>
    <property type="project" value="TreeGrafter"/>
</dbReference>
<evidence type="ECO:0000256" key="1">
    <source>
        <dbReference type="ARBA" id="ARBA00000900"/>
    </source>
</evidence>
<dbReference type="GO" id="GO:0045944">
    <property type="term" value="P:positive regulation of transcription by RNA polymerase II"/>
    <property type="evidence" value="ECO:0007669"/>
    <property type="project" value="TreeGrafter"/>
</dbReference>
<dbReference type="CDD" id="cd16536">
    <property type="entry name" value="RING-HC_RNF10"/>
    <property type="match status" value="1"/>
</dbReference>
<keyword evidence="10 18" id="KW-0863">Zinc-finger</keyword>
<dbReference type="PROSITE" id="PS50089">
    <property type="entry name" value="ZF_RING_2"/>
    <property type="match status" value="1"/>
</dbReference>
<feature type="compositionally biased region" description="Basic and acidic residues" evidence="19">
    <location>
        <begin position="607"/>
        <end position="617"/>
    </location>
</feature>
<sequence>MPQSSPSAAATASDMDKNSGSSSSSASSGSSKGQQPPRSASAGPAGESKPKSDGKNSSGSKRYNRKREPSYPKNENFINQSRRSNSQKSKTFNKMPPQRGGGSSKLFSSSFNGGRRDEVAEAQRAEFSPAQFSGPKKINLNHLLNFTFEPRGQAGHFEGSGHGSWGKRNKWGHKPFNKELFLQANCQFVVSEDQDYTVHFADPDTLVNWDFVEQVRICSHEVPSCPICLYPPTAAKITRCGHIFCWACILHYLSLSEKTWSKCPICYSSVHKKDLKSVVATESRQYVVGDTITMQLMKREKGVLVALPKSKWMNVDHPIHLGDEQHSQYSKLLLASKEQVLCRVVQEEKAALERQLAEEKHTPESCFIEAAIQELKAREEALSGLAESRGEVPGVVAALEQLVLMAPLAKESVFQPRKGVLEYLSAFDEDTTEVCPLGPPRPVALPVVEEEETVSEPEPEGLSEPCEDLELAEDNLGEGTICTESSQREPVSKPSVTHLSSSPCYYFYQAEDGQHMFLHPVNVRCLVREYGSLEQSPEKISATVVEISGYSMSEDVRQRHRYLSHLPLTCEFSICELALQPPLVSKETLEIFSDDIEKRKRQRQKKAREERRRERRIEMEENKKQGKYPEVHIPLENLQQFPAFNSYTCSSDSALGSTSTEGHGALSLSPLSRSPGSQADFLLTPLSPTASQGSPSFCVGSLEEDSPFPSFAQMLRVGKAKADVWPKTAPKKDENTLGPPAPVDSDGESDNSDRVPVPSFQNSFSQAIEAAFMKLDTPVTSDPLSGKGTGAGCSARGCFLLDPRALITNHLSLSL</sequence>
<protein>
    <recommendedName>
        <fullName evidence="14">E3 ubiquitin-protein ligase RNF10</fullName>
        <ecNumber evidence="6">2.3.2.27</ecNumber>
    </recommendedName>
    <alternativeName>
        <fullName evidence="15">RING finger protein 10</fullName>
    </alternativeName>
</protein>
<comment type="function">
    <text evidence="16">E3 ubiquitin-protein ligase that catalyzes monoubiquitination of 40S ribosomal proteins RPS2/us5 and RPS3/us3 in response to ribosome stalling. Part of a ribosome quality control that takes place when ribosomes have stalled during translation initiation (iRQC): RNF10 acts by mediating monoubiquitination of RPS2/us5 and RPS3/us3, promoting their degradation by the proteasome. Also promotes ubiquitination of 40S ribosomal proteins in response to ribosome stalling during translation elongation. The action of RNF10 in iRQC is counteracted by USP10. May also act as a transcriptional factor involved in the regulation of MAG (Myelin-associated glycoprotein) expression. Acts as a regulator of Schwann cell differentiation and myelination.</text>
</comment>
<comment type="pathway">
    <text evidence="4">Protein modification; protein ubiquitination.</text>
</comment>
<evidence type="ECO:0000256" key="16">
    <source>
        <dbReference type="ARBA" id="ARBA00053639"/>
    </source>
</evidence>